<keyword evidence="1" id="KW-0812">Transmembrane</keyword>
<sequence>MSRVLGYLWRFAVIIVGFAFAAFVASAFGAVLLAGSGEPDSPLPVLDGPFYLMVSVLAALFAYHAFAPALAAILVAELLGRRDWLFHALAGAGVAAAAALLAWEHSVPVSSADTWPLLIMVACGLVAGIAYWAVAGRSSGVWLHGR</sequence>
<proteinExistence type="predicted"/>
<feature type="transmembrane region" description="Helical" evidence="1">
    <location>
        <begin position="115"/>
        <end position="134"/>
    </location>
</feature>
<feature type="transmembrane region" description="Helical" evidence="1">
    <location>
        <begin position="84"/>
        <end position="103"/>
    </location>
</feature>
<protein>
    <submittedName>
        <fullName evidence="2">Uncharacterized protein</fullName>
    </submittedName>
</protein>
<dbReference type="RefSeq" id="WP_368803687.1">
    <property type="nucleotide sequence ID" value="NZ_JAZHFV010000005.1"/>
</dbReference>
<keyword evidence="1" id="KW-0472">Membrane</keyword>
<evidence type="ECO:0000313" key="3">
    <source>
        <dbReference type="Proteomes" id="UP001559025"/>
    </source>
</evidence>
<evidence type="ECO:0000313" key="2">
    <source>
        <dbReference type="EMBL" id="MEX4008689.1"/>
    </source>
</evidence>
<reference evidence="2 3" key="1">
    <citation type="submission" date="2024-01" db="EMBL/GenBank/DDBJ databases">
        <title>New evidence supports the origin of RcGTA from prophage.</title>
        <authorList>
            <person name="Xu Y."/>
            <person name="Liu B."/>
            <person name="Chen F."/>
        </authorList>
    </citation>
    <scope>NUCLEOTIDE SEQUENCE [LARGE SCALE GENOMIC DNA]</scope>
    <source>
        <strain evidence="2 3">CBW1107-2</strain>
    </source>
</reference>
<organism evidence="2 3">
    <name type="scientific">Neoaquamicrobium sediminum</name>
    <dbReference type="NCBI Taxonomy" id="1849104"/>
    <lineage>
        <taxon>Bacteria</taxon>
        <taxon>Pseudomonadati</taxon>
        <taxon>Pseudomonadota</taxon>
        <taxon>Alphaproteobacteria</taxon>
        <taxon>Hyphomicrobiales</taxon>
        <taxon>Phyllobacteriaceae</taxon>
        <taxon>Neoaquamicrobium</taxon>
    </lineage>
</organism>
<accession>A0ABV3WVJ4</accession>
<evidence type="ECO:0000256" key="1">
    <source>
        <dbReference type="SAM" id="Phobius"/>
    </source>
</evidence>
<keyword evidence="1" id="KW-1133">Transmembrane helix</keyword>
<dbReference type="EMBL" id="JAZHFV010000005">
    <property type="protein sequence ID" value="MEX4008689.1"/>
    <property type="molecule type" value="Genomic_DNA"/>
</dbReference>
<keyword evidence="3" id="KW-1185">Reference proteome</keyword>
<dbReference type="Proteomes" id="UP001559025">
    <property type="component" value="Unassembled WGS sequence"/>
</dbReference>
<gene>
    <name evidence="2" type="ORF">V1479_15350</name>
</gene>
<comment type="caution">
    <text evidence="2">The sequence shown here is derived from an EMBL/GenBank/DDBJ whole genome shotgun (WGS) entry which is preliminary data.</text>
</comment>
<feature type="transmembrane region" description="Helical" evidence="1">
    <location>
        <begin position="50"/>
        <end position="75"/>
    </location>
</feature>
<feature type="transmembrane region" description="Helical" evidence="1">
    <location>
        <begin position="7"/>
        <end position="30"/>
    </location>
</feature>
<name>A0ABV3WVJ4_9HYPH</name>